<dbReference type="InterPro" id="IPR053850">
    <property type="entry name" value="Glyco_hydro_123_N_2"/>
</dbReference>
<dbReference type="Proteomes" id="UP000680304">
    <property type="component" value="Unassembled WGS sequence"/>
</dbReference>
<dbReference type="EMBL" id="BOVJ01000186">
    <property type="protein sequence ID" value="GIQ66507.1"/>
    <property type="molecule type" value="Genomic_DNA"/>
</dbReference>
<evidence type="ECO:0008006" key="6">
    <source>
        <dbReference type="Google" id="ProtNLM"/>
    </source>
</evidence>
<sequence>MFHLFRLRKAAIAVLAVALLPGLLMPSVHAGNEEAPFEVWVPTNTDKVMRDEPFPAEAGKAMKLGAARNEYEAGQVIVKAAGAPLRKLQVSVGDLKQTDGPAKIGAEHIELFKQHYIEVTTLTTPAYPKGWYPDALIPLDGKLEVETGHNQGIWVKIYVPKGQPAGVYTGQITLHETGKPVRIPVELTVWDFELTDESHAKTAFGIWGGPIQEAHGNVQGEEAWRYIEKYYWASVEHRLTPGYLPIPDTDIDEYVERAPKFVNDPRVSAYRLPYYKDAQGEPDTERIKLLVDKLRERGLLDKAYFYVSEIDEPVPHPGASNHYDRVKAINEALQQAAPDVPHLVTIQPLEELLGHVDIWTPEIDKFDAGFAEERQAAGESVWWYTSVFPKHPFPSYHTDDDLVGTRLLAWMQRDYGVEGTLYWATTQFQKYDSGQKKYVSRDVWKDPLAFPGANGDGYLFYPGTEIGIDGPVGTIRLEVLRESMEDYEYLWQYEQRLRRTAAELGIEDDFPYRAAIRPFYDRLYENVRSFAEEPANVLEVRGEIAREIVAPQAVPALVTVDSPAAGVRDVAVYAAKGAEVTVNGRPAELAEQGPAYDKYTVRLELAPGLHDVDIIVNRDGASEAIHRKLAVRERVAPYVIGLNDAETAAAINRFTSSAVGLSLSAEHATEGHYAMKADFSANVNFPNFRLFEAGKGFRSADWSKFETLEFDVFNPGGTAQFYVKFHGLNGKTDDSFIQIVRSGHGKTIRIPLRQVNLDLTQIKGIEIWMWRSALPQTLYFDNFRFTSVAEQAPMTP</sequence>
<name>A0ABQ4NE54_9BACL</name>
<feature type="signal peptide" evidence="1">
    <location>
        <begin position="1"/>
        <end position="30"/>
    </location>
</feature>
<dbReference type="Pfam" id="PF13320">
    <property type="entry name" value="GH123_cat"/>
    <property type="match status" value="1"/>
</dbReference>
<dbReference type="InterPro" id="IPR008979">
    <property type="entry name" value="Galactose-bd-like_sf"/>
</dbReference>
<evidence type="ECO:0000313" key="4">
    <source>
        <dbReference type="EMBL" id="GIQ66507.1"/>
    </source>
</evidence>
<proteinExistence type="predicted"/>
<dbReference type="RefSeq" id="WP_244863770.1">
    <property type="nucleotide sequence ID" value="NZ_BOVJ01000186.1"/>
</dbReference>
<keyword evidence="5" id="KW-1185">Reference proteome</keyword>
<accession>A0ABQ4NE54</accession>
<evidence type="ECO:0000259" key="2">
    <source>
        <dbReference type="Pfam" id="PF13320"/>
    </source>
</evidence>
<reference evidence="4 5" key="1">
    <citation type="submission" date="2021-04" db="EMBL/GenBank/DDBJ databases">
        <title>Draft genome sequence of Paenibacillus cisolokensis, LC2-13A.</title>
        <authorList>
            <person name="Uke A."/>
            <person name="Chhe C."/>
            <person name="Baramee S."/>
            <person name="Kosugi A."/>
        </authorList>
    </citation>
    <scope>NUCLEOTIDE SEQUENCE [LARGE SCALE GENOMIC DNA]</scope>
    <source>
        <strain evidence="4 5">LC2-13A</strain>
    </source>
</reference>
<organism evidence="4 5">
    <name type="scientific">Paenibacillus cisolokensis</name>
    <dbReference type="NCBI Taxonomy" id="1658519"/>
    <lineage>
        <taxon>Bacteria</taxon>
        <taxon>Bacillati</taxon>
        <taxon>Bacillota</taxon>
        <taxon>Bacilli</taxon>
        <taxon>Bacillales</taxon>
        <taxon>Paenibacillaceae</taxon>
        <taxon>Paenibacillus</taxon>
    </lineage>
</organism>
<feature type="domain" description="Glycoside hydrolase 123 catalytic" evidence="2">
    <location>
        <begin position="287"/>
        <end position="490"/>
    </location>
</feature>
<feature type="domain" description="Glycoside hydrolase 123 N-terminal" evidence="3">
    <location>
        <begin position="51"/>
        <end position="175"/>
    </location>
</feature>
<dbReference type="InterPro" id="IPR025150">
    <property type="entry name" value="GH123_cat"/>
</dbReference>
<gene>
    <name evidence="4" type="ORF">PACILC2_50750</name>
</gene>
<dbReference type="Pfam" id="PF22680">
    <property type="entry name" value="Glyco_hydro_123_N_2"/>
    <property type="match status" value="1"/>
</dbReference>
<evidence type="ECO:0000259" key="3">
    <source>
        <dbReference type="Pfam" id="PF22680"/>
    </source>
</evidence>
<keyword evidence="1" id="KW-0732">Signal</keyword>
<dbReference type="Gene3D" id="2.60.120.430">
    <property type="entry name" value="Galactose-binding lectin"/>
    <property type="match status" value="1"/>
</dbReference>
<dbReference type="SUPFAM" id="SSF49785">
    <property type="entry name" value="Galactose-binding domain-like"/>
    <property type="match status" value="1"/>
</dbReference>
<feature type="chain" id="PRO_5045595359" description="Glycoside hydrolase 123 C-terminal domain-containing protein" evidence="1">
    <location>
        <begin position="31"/>
        <end position="796"/>
    </location>
</feature>
<comment type="caution">
    <text evidence="4">The sequence shown here is derived from an EMBL/GenBank/DDBJ whole genome shotgun (WGS) entry which is preliminary data.</text>
</comment>
<protein>
    <recommendedName>
        <fullName evidence="6">Glycoside hydrolase 123 C-terminal domain-containing protein</fullName>
    </recommendedName>
</protein>
<evidence type="ECO:0000256" key="1">
    <source>
        <dbReference type="SAM" id="SignalP"/>
    </source>
</evidence>
<evidence type="ECO:0000313" key="5">
    <source>
        <dbReference type="Proteomes" id="UP000680304"/>
    </source>
</evidence>